<gene>
    <name evidence="1" type="ORF">RhiirA5_417479</name>
</gene>
<protein>
    <submittedName>
        <fullName evidence="1">Uncharacterized protein</fullName>
    </submittedName>
</protein>
<reference evidence="1 2" key="2">
    <citation type="submission" date="2017-09" db="EMBL/GenBank/DDBJ databases">
        <title>Extensive intraspecific genome diversity in a model arbuscular mycorrhizal fungus.</title>
        <authorList>
            <person name="Chen E.C."/>
            <person name="Morin E."/>
            <person name="Beaudet D."/>
            <person name="Noel J."/>
            <person name="Ndikumana S."/>
            <person name="Charron P."/>
            <person name="St-Onge C."/>
            <person name="Giorgi J."/>
            <person name="Grigoriev I.V."/>
            <person name="Roux C."/>
            <person name="Martin F.M."/>
            <person name="Corradi N."/>
        </authorList>
    </citation>
    <scope>NUCLEOTIDE SEQUENCE [LARGE SCALE GENOMIC DNA]</scope>
    <source>
        <strain evidence="1 2">A5</strain>
    </source>
</reference>
<evidence type="ECO:0000313" key="1">
    <source>
        <dbReference type="EMBL" id="PKC08011.1"/>
    </source>
</evidence>
<comment type="caution">
    <text evidence="1">The sequence shown here is derived from an EMBL/GenBank/DDBJ whole genome shotgun (WGS) entry which is preliminary data.</text>
</comment>
<dbReference type="VEuPathDB" id="FungiDB:RhiirFUN_000328"/>
<proteinExistence type="predicted"/>
<organism evidence="1 2">
    <name type="scientific">Rhizophagus irregularis</name>
    <dbReference type="NCBI Taxonomy" id="588596"/>
    <lineage>
        <taxon>Eukaryota</taxon>
        <taxon>Fungi</taxon>
        <taxon>Fungi incertae sedis</taxon>
        <taxon>Mucoromycota</taxon>
        <taxon>Glomeromycotina</taxon>
        <taxon>Glomeromycetes</taxon>
        <taxon>Glomerales</taxon>
        <taxon>Glomeraceae</taxon>
        <taxon>Rhizophagus</taxon>
    </lineage>
</organism>
<evidence type="ECO:0000313" key="2">
    <source>
        <dbReference type="Proteomes" id="UP000232722"/>
    </source>
</evidence>
<reference evidence="1 2" key="1">
    <citation type="submission" date="2016-04" db="EMBL/GenBank/DDBJ databases">
        <title>Genome analyses suggest a sexual origin of heterokaryosis in a supposedly ancient asexual fungus.</title>
        <authorList>
            <person name="Ropars J."/>
            <person name="Sedzielewska K."/>
            <person name="Noel J."/>
            <person name="Charron P."/>
            <person name="Farinelli L."/>
            <person name="Marton T."/>
            <person name="Kruger M."/>
            <person name="Pelin A."/>
            <person name="Brachmann A."/>
            <person name="Corradi N."/>
        </authorList>
    </citation>
    <scope>NUCLEOTIDE SEQUENCE [LARGE SCALE GENOMIC DNA]</scope>
    <source>
        <strain evidence="1 2">A5</strain>
    </source>
</reference>
<sequence>MERRLSKPTCWEFWFSDNEWDSDIYDDMDDDDLLQIDEAEEGEINEDVDTLLTDDEFLSDTNKSEKRLICKGLQSEQISNYIKRTLAQFGSSQRSTWQIDQNSCAVHAKTCSGFAENENVKFTPKFYWENSPLKSHLQNFDLREIWNSLNNDNENKNNQTPNSWIILADKAINGAFKDTPVFSGLCKVMSEAAERKAKNKSKQNMKYSEEFTSFLILLGNISSRALDLFRQNLEGRGIQSLRKLRRNSEDYLTDPDLCFENVARFKQLLDTIRYDGLIAAMTDNTKLKSQLKYSSTFGCIIGSIFSKEETYVNVYSDIPKIIKSSNGIAKVVRVYLLQIPLPKFPLVAIALIPNKGSDTVNDIEKLHRKLIEEIALQLHLHILSLVREPSLNINFSCPILDEVGPIIRVQDPKHAKKTARNAIMSGAYRQDDGELIDSYLNRDIAPIEPNQSFTIFTSLAESIVLLVKVHYEFYPQIPLLSWFHSSKPCEHFFGIARQINADFDFAELIQMVPKIAQYNNAL</sequence>
<dbReference type="AlphaFoldDB" id="A0A2N0PMK0"/>
<accession>A0A2N0PMK0</accession>
<dbReference type="Proteomes" id="UP000232722">
    <property type="component" value="Unassembled WGS sequence"/>
</dbReference>
<name>A0A2N0PMK0_9GLOM</name>
<dbReference type="VEuPathDB" id="FungiDB:RhiirA1_400032"/>
<dbReference type="EMBL" id="LLXJ01000583">
    <property type="protein sequence ID" value="PKC08011.1"/>
    <property type="molecule type" value="Genomic_DNA"/>
</dbReference>
<dbReference type="VEuPathDB" id="FungiDB:FUN_015444"/>